<comment type="caution">
    <text evidence="7">The sequence shown here is derived from an EMBL/GenBank/DDBJ whole genome shotgun (WGS) entry which is preliminary data.</text>
</comment>
<proteinExistence type="inferred from homology"/>
<dbReference type="EMBL" id="BAABBF010000001">
    <property type="protein sequence ID" value="GAA3697428.1"/>
    <property type="molecule type" value="Genomic_DNA"/>
</dbReference>
<keyword evidence="4" id="KW-0472">Membrane</keyword>
<comment type="similarity">
    <text evidence="2">Belongs to the MipA/OmpV family.</text>
</comment>
<reference evidence="8" key="1">
    <citation type="journal article" date="2019" name="Int. J. Syst. Evol. Microbiol.">
        <title>The Global Catalogue of Microorganisms (GCM) 10K type strain sequencing project: providing services to taxonomists for standard genome sequencing and annotation.</title>
        <authorList>
            <consortium name="The Broad Institute Genomics Platform"/>
            <consortium name="The Broad Institute Genome Sequencing Center for Infectious Disease"/>
            <person name="Wu L."/>
            <person name="Ma J."/>
        </authorList>
    </citation>
    <scope>NUCLEOTIDE SEQUENCE [LARGE SCALE GENOMIC DNA]</scope>
    <source>
        <strain evidence="8">JCM 17498</strain>
    </source>
</reference>
<evidence type="ECO:0000256" key="5">
    <source>
        <dbReference type="ARBA" id="ARBA00023237"/>
    </source>
</evidence>
<evidence type="ECO:0000313" key="7">
    <source>
        <dbReference type="EMBL" id="GAA3697428.1"/>
    </source>
</evidence>
<dbReference type="PANTHER" id="PTHR38776">
    <property type="entry name" value="MLTA-INTERACTING PROTEIN-RELATED"/>
    <property type="match status" value="1"/>
</dbReference>
<evidence type="ECO:0000256" key="4">
    <source>
        <dbReference type="ARBA" id="ARBA00023136"/>
    </source>
</evidence>
<accession>A0ABP7CW56</accession>
<evidence type="ECO:0000256" key="1">
    <source>
        <dbReference type="ARBA" id="ARBA00004442"/>
    </source>
</evidence>
<dbReference type="RefSeq" id="WP_344691777.1">
    <property type="nucleotide sequence ID" value="NZ_BAABBF010000001.1"/>
</dbReference>
<name>A0ABP7CW56_9SPHN</name>
<keyword evidence="8" id="KW-1185">Reference proteome</keyword>
<dbReference type="InterPro" id="IPR010583">
    <property type="entry name" value="MipA"/>
</dbReference>
<evidence type="ECO:0000256" key="6">
    <source>
        <dbReference type="SAM" id="SignalP"/>
    </source>
</evidence>
<dbReference type="Pfam" id="PF06629">
    <property type="entry name" value="MipA"/>
    <property type="match status" value="1"/>
</dbReference>
<evidence type="ECO:0000256" key="3">
    <source>
        <dbReference type="ARBA" id="ARBA00022729"/>
    </source>
</evidence>
<sequence length="290" mass="30756">MRIVILPLTVAAAAVAFATPALAQDAAPSAVPTGIEEQMAGDSITVGVAAAYITDYEGSNDYRFTPAPGVLATIKGYTFTLLGNRASVDLIRDNPGPTWDLQAGPIGLVNFNRNSNKSIDDRRIRALGELDTSIELGGFVGIGKTGVITSPYDKLSVTVSYRHDVSNVHDSAIWQPTINYFTPLSRKAAVGLFASAERAGRGYARTYFSVDGAQSLASGLPVYNARDGWKNWSLGVIGTYALTGDLLKGWKAIGGVVYRGMMNDFKDSPVTSIAGSKSQWASALGIGYTF</sequence>
<gene>
    <name evidence="7" type="ORF">GCM10022268_04950</name>
</gene>
<comment type="subcellular location">
    <subcellularLocation>
        <location evidence="1">Cell outer membrane</location>
    </subcellularLocation>
</comment>
<dbReference type="Proteomes" id="UP001500523">
    <property type="component" value="Unassembled WGS sequence"/>
</dbReference>
<feature type="chain" id="PRO_5045989281" evidence="6">
    <location>
        <begin position="24"/>
        <end position="290"/>
    </location>
</feature>
<keyword evidence="3 6" id="KW-0732">Signal</keyword>
<dbReference type="PANTHER" id="PTHR38776:SF1">
    <property type="entry name" value="MLTA-INTERACTING PROTEIN-RELATED"/>
    <property type="match status" value="1"/>
</dbReference>
<keyword evidence="5" id="KW-0998">Cell outer membrane</keyword>
<protein>
    <submittedName>
        <fullName evidence="7">MipA/OmpV family protein</fullName>
    </submittedName>
</protein>
<organism evidence="7 8">
    <name type="scientific">Sphingomonas cynarae</name>
    <dbReference type="NCBI Taxonomy" id="930197"/>
    <lineage>
        <taxon>Bacteria</taxon>
        <taxon>Pseudomonadati</taxon>
        <taxon>Pseudomonadota</taxon>
        <taxon>Alphaproteobacteria</taxon>
        <taxon>Sphingomonadales</taxon>
        <taxon>Sphingomonadaceae</taxon>
        <taxon>Sphingomonas</taxon>
    </lineage>
</organism>
<feature type="signal peptide" evidence="6">
    <location>
        <begin position="1"/>
        <end position="23"/>
    </location>
</feature>
<evidence type="ECO:0000256" key="2">
    <source>
        <dbReference type="ARBA" id="ARBA00005722"/>
    </source>
</evidence>
<evidence type="ECO:0000313" key="8">
    <source>
        <dbReference type="Proteomes" id="UP001500523"/>
    </source>
</evidence>